<dbReference type="Gene3D" id="3.10.129.10">
    <property type="entry name" value="Hotdog Thioesterase"/>
    <property type="match status" value="1"/>
</dbReference>
<gene>
    <name evidence="1" type="ORF">GCM10007875_09510</name>
</gene>
<proteinExistence type="predicted"/>
<evidence type="ECO:0000313" key="2">
    <source>
        <dbReference type="Proteomes" id="UP001156664"/>
    </source>
</evidence>
<name>A0ABQ5YMR9_9BURK</name>
<keyword evidence="2" id="KW-1185">Reference proteome</keyword>
<dbReference type="EMBL" id="BSOJ01000009">
    <property type="protein sequence ID" value="GLR25863.1"/>
    <property type="molecule type" value="Genomic_DNA"/>
</dbReference>
<dbReference type="InterPro" id="IPR027961">
    <property type="entry name" value="DUF4442"/>
</dbReference>
<organism evidence="1 2">
    <name type="scientific">Limnobacter litoralis</name>
    <dbReference type="NCBI Taxonomy" id="481366"/>
    <lineage>
        <taxon>Bacteria</taxon>
        <taxon>Pseudomonadati</taxon>
        <taxon>Pseudomonadota</taxon>
        <taxon>Betaproteobacteria</taxon>
        <taxon>Burkholderiales</taxon>
        <taxon>Burkholderiaceae</taxon>
        <taxon>Limnobacter</taxon>
    </lineage>
</organism>
<accession>A0ABQ5YMR9</accession>
<evidence type="ECO:0008006" key="3">
    <source>
        <dbReference type="Google" id="ProtNLM"/>
    </source>
</evidence>
<dbReference type="InterPro" id="IPR029069">
    <property type="entry name" value="HotDog_dom_sf"/>
</dbReference>
<evidence type="ECO:0000313" key="1">
    <source>
        <dbReference type="EMBL" id="GLR25863.1"/>
    </source>
</evidence>
<dbReference type="Proteomes" id="UP001156664">
    <property type="component" value="Unassembled WGS sequence"/>
</dbReference>
<dbReference type="CDD" id="cd03443">
    <property type="entry name" value="PaaI_thioesterase"/>
    <property type="match status" value="1"/>
</dbReference>
<dbReference type="SUPFAM" id="SSF54637">
    <property type="entry name" value="Thioesterase/thiol ester dehydrase-isomerase"/>
    <property type="match status" value="1"/>
</dbReference>
<dbReference type="RefSeq" id="WP_284280304.1">
    <property type="nucleotide sequence ID" value="NZ_BSOJ01000009.1"/>
</dbReference>
<dbReference type="Pfam" id="PF14539">
    <property type="entry name" value="DUF4442"/>
    <property type="match status" value="1"/>
</dbReference>
<protein>
    <recommendedName>
        <fullName evidence="3">DUF4442 domain-containing protein</fullName>
    </recommendedName>
</protein>
<sequence>MSNNKSMLQKVYAQVDKLPAALKAKAFTVIFGRAVKYFRTSGLRFEWIEPNHSIVVIKNRKYVQNHIGTVHAVAMIMIAESATGALVGLNVPGNAVPVIKRMEVDYRKRASGDMRAEAMLTPEQITMMQTEERGEVDVAVTITDAENKEPIFVRAVWAWTPKRS</sequence>
<reference evidence="2" key="1">
    <citation type="journal article" date="2019" name="Int. J. Syst. Evol. Microbiol.">
        <title>The Global Catalogue of Microorganisms (GCM) 10K type strain sequencing project: providing services to taxonomists for standard genome sequencing and annotation.</title>
        <authorList>
            <consortium name="The Broad Institute Genomics Platform"/>
            <consortium name="The Broad Institute Genome Sequencing Center for Infectious Disease"/>
            <person name="Wu L."/>
            <person name="Ma J."/>
        </authorList>
    </citation>
    <scope>NUCLEOTIDE SEQUENCE [LARGE SCALE GENOMIC DNA]</scope>
    <source>
        <strain evidence="2">NBRC 105857</strain>
    </source>
</reference>
<comment type="caution">
    <text evidence="1">The sequence shown here is derived from an EMBL/GenBank/DDBJ whole genome shotgun (WGS) entry which is preliminary data.</text>
</comment>